<accession>A0AAD5KNP5</accession>
<dbReference type="AlphaFoldDB" id="A0AAD5KNP5"/>
<dbReference type="Proteomes" id="UP000820818">
    <property type="component" value="Linkage Group LG7"/>
</dbReference>
<reference evidence="2 3" key="1">
    <citation type="submission" date="2022-05" db="EMBL/GenBank/DDBJ databases">
        <title>A multi-omics perspective on studying reproductive biology in Daphnia sinensis.</title>
        <authorList>
            <person name="Jia J."/>
        </authorList>
    </citation>
    <scope>NUCLEOTIDE SEQUENCE [LARGE SCALE GENOMIC DNA]</scope>
    <source>
        <strain evidence="2 3">WSL</strain>
    </source>
</reference>
<sequence>MSLQRIPGPPSEWVRGSASNVPFWPGGLEWNPSETMSDFLQIDELLGGIVLQKRYFIIKCPYWLKLQLSSNLTAHLLLTWLICSKRIKGSIFKWIKEEPLLSKKNNFGDLNPFIFLP</sequence>
<name>A0AAD5KNP5_9CRUS</name>
<dbReference type="InterPro" id="IPR040801">
    <property type="entry name" value="Ski2_N"/>
</dbReference>
<keyword evidence="3" id="KW-1185">Reference proteome</keyword>
<proteinExistence type="predicted"/>
<evidence type="ECO:0000259" key="1">
    <source>
        <dbReference type="Pfam" id="PF17911"/>
    </source>
</evidence>
<gene>
    <name evidence="2" type="ORF">GHT06_018783</name>
</gene>
<protein>
    <recommendedName>
        <fullName evidence="1">Ski2 N-terminal domain-containing protein</fullName>
    </recommendedName>
</protein>
<dbReference type="EMBL" id="WJBH02000007">
    <property type="protein sequence ID" value="KAI9556209.1"/>
    <property type="molecule type" value="Genomic_DNA"/>
</dbReference>
<organism evidence="2 3">
    <name type="scientific">Daphnia sinensis</name>
    <dbReference type="NCBI Taxonomy" id="1820382"/>
    <lineage>
        <taxon>Eukaryota</taxon>
        <taxon>Metazoa</taxon>
        <taxon>Ecdysozoa</taxon>
        <taxon>Arthropoda</taxon>
        <taxon>Crustacea</taxon>
        <taxon>Branchiopoda</taxon>
        <taxon>Diplostraca</taxon>
        <taxon>Cladocera</taxon>
        <taxon>Anomopoda</taxon>
        <taxon>Daphniidae</taxon>
        <taxon>Daphnia</taxon>
        <taxon>Daphnia similis group</taxon>
    </lineage>
</organism>
<evidence type="ECO:0000313" key="2">
    <source>
        <dbReference type="EMBL" id="KAI9556209.1"/>
    </source>
</evidence>
<dbReference type="Pfam" id="PF17911">
    <property type="entry name" value="Ski2_N"/>
    <property type="match status" value="1"/>
</dbReference>
<comment type="caution">
    <text evidence="2">The sequence shown here is derived from an EMBL/GenBank/DDBJ whole genome shotgun (WGS) entry which is preliminary data.</text>
</comment>
<feature type="domain" description="Ski2 N-terminal" evidence="1">
    <location>
        <begin position="1"/>
        <end position="37"/>
    </location>
</feature>
<evidence type="ECO:0000313" key="3">
    <source>
        <dbReference type="Proteomes" id="UP000820818"/>
    </source>
</evidence>